<feature type="domain" description="U1-type" evidence="1">
    <location>
        <begin position="113"/>
        <end position="147"/>
    </location>
</feature>
<protein>
    <recommendedName>
        <fullName evidence="1">U1-type domain-containing protein</fullName>
    </recommendedName>
</protein>
<dbReference type="SUPFAM" id="SSF57667">
    <property type="entry name" value="beta-beta-alpha zinc fingers"/>
    <property type="match status" value="1"/>
</dbReference>
<dbReference type="GO" id="GO:0008270">
    <property type="term" value="F:zinc ion binding"/>
    <property type="evidence" value="ECO:0007669"/>
    <property type="project" value="InterPro"/>
</dbReference>
<dbReference type="InterPro" id="IPR013087">
    <property type="entry name" value="Znf_C2H2_type"/>
</dbReference>
<name>A0A834Y7V2_TETSI</name>
<dbReference type="PANTHER" id="PTHR47487:SF12">
    <property type="entry name" value="GLUTENIN, HIGH MOLECULAR WEIGHT SUBUNIT DX5-LIKE"/>
    <property type="match status" value="1"/>
</dbReference>
<accession>A0A834Y7V2</accession>
<dbReference type="InterPro" id="IPR003604">
    <property type="entry name" value="Matrin/U1-like-C_Znf_C2H2"/>
</dbReference>
<dbReference type="Pfam" id="PF12874">
    <property type="entry name" value="zf-met"/>
    <property type="match status" value="1"/>
</dbReference>
<sequence>MALEDFRMGCRDRSGQVSGLSTEQGFNRIESLQGIIEKPVMSVELAMKRELMYRRKMEMLQLERRRDSNKAPMPSQVACSSGFNLKQHREGQKHKAKLKELEESQKNGGEKVSKPEWCELCRIPCMNALSLEQHLTGKKHAARLQAIQDAERAIEEEAAATKVKWEEMVLSRINTLEHEIKEILDKLLETGKAQEQLLHGVNQLKTTQEELLRMKVKLSAAEYELHAMKKDLVAAIVENKELRIVAELAVRRA</sequence>
<dbReference type="OrthoDB" id="434647at2759"/>
<gene>
    <name evidence="2" type="ORF">HHK36_032110</name>
</gene>
<reference evidence="2 3" key="1">
    <citation type="submission" date="2020-04" db="EMBL/GenBank/DDBJ databases">
        <title>Plant Genome Project.</title>
        <authorList>
            <person name="Zhang R.-G."/>
        </authorList>
    </citation>
    <scope>NUCLEOTIDE SEQUENCE [LARGE SCALE GENOMIC DNA]</scope>
    <source>
        <strain evidence="2">YNK0</strain>
        <tissue evidence="2">Leaf</tissue>
    </source>
</reference>
<dbReference type="EMBL" id="JABCRI010000435">
    <property type="protein sequence ID" value="KAF8369863.1"/>
    <property type="molecule type" value="Genomic_DNA"/>
</dbReference>
<evidence type="ECO:0000313" key="3">
    <source>
        <dbReference type="Proteomes" id="UP000655225"/>
    </source>
</evidence>
<dbReference type="Proteomes" id="UP000655225">
    <property type="component" value="Unassembled WGS sequence"/>
</dbReference>
<proteinExistence type="predicted"/>
<dbReference type="InterPro" id="IPR036236">
    <property type="entry name" value="Znf_C2H2_sf"/>
</dbReference>
<evidence type="ECO:0000259" key="1">
    <source>
        <dbReference type="SMART" id="SM00451"/>
    </source>
</evidence>
<dbReference type="AlphaFoldDB" id="A0A834Y7V2"/>
<evidence type="ECO:0000313" key="2">
    <source>
        <dbReference type="EMBL" id="KAF8369863.1"/>
    </source>
</evidence>
<dbReference type="GO" id="GO:0003676">
    <property type="term" value="F:nucleic acid binding"/>
    <property type="evidence" value="ECO:0007669"/>
    <property type="project" value="InterPro"/>
</dbReference>
<comment type="caution">
    <text evidence="2">The sequence shown here is derived from an EMBL/GenBank/DDBJ whole genome shotgun (WGS) entry which is preliminary data.</text>
</comment>
<organism evidence="2 3">
    <name type="scientific">Tetracentron sinense</name>
    <name type="common">Spur-leaf</name>
    <dbReference type="NCBI Taxonomy" id="13715"/>
    <lineage>
        <taxon>Eukaryota</taxon>
        <taxon>Viridiplantae</taxon>
        <taxon>Streptophyta</taxon>
        <taxon>Embryophyta</taxon>
        <taxon>Tracheophyta</taxon>
        <taxon>Spermatophyta</taxon>
        <taxon>Magnoliopsida</taxon>
        <taxon>Trochodendrales</taxon>
        <taxon>Trochodendraceae</taxon>
        <taxon>Tetracentron</taxon>
    </lineage>
</organism>
<dbReference type="PANTHER" id="PTHR47487">
    <property type="entry name" value="OS06G0651300 PROTEIN-RELATED"/>
    <property type="match status" value="1"/>
</dbReference>
<dbReference type="SMART" id="SM00451">
    <property type="entry name" value="ZnF_U1"/>
    <property type="match status" value="1"/>
</dbReference>
<keyword evidence="3" id="KW-1185">Reference proteome</keyword>
<dbReference type="Gene3D" id="3.30.160.60">
    <property type="entry name" value="Classic Zinc Finger"/>
    <property type="match status" value="1"/>
</dbReference>